<feature type="region of interest" description="Disordered" evidence="8">
    <location>
        <begin position="1"/>
        <end position="28"/>
    </location>
</feature>
<feature type="compositionally biased region" description="Acidic residues" evidence="8">
    <location>
        <begin position="222"/>
        <end position="250"/>
    </location>
</feature>
<evidence type="ECO:0000256" key="3">
    <source>
        <dbReference type="ARBA" id="ARBA00022763"/>
    </source>
</evidence>
<dbReference type="GO" id="GO:0005524">
    <property type="term" value="F:ATP binding"/>
    <property type="evidence" value="ECO:0007669"/>
    <property type="project" value="UniProtKB-UniRule"/>
</dbReference>
<dbReference type="PANTHER" id="PTHR11361:SF148">
    <property type="entry name" value="DNA MISMATCH REPAIR PROTEIN MSH6"/>
    <property type="match status" value="1"/>
</dbReference>
<dbReference type="GO" id="GO:0032301">
    <property type="term" value="C:MutSalpha complex"/>
    <property type="evidence" value="ECO:0007669"/>
    <property type="project" value="TreeGrafter"/>
</dbReference>
<dbReference type="PROSITE" id="PS00486">
    <property type="entry name" value="DNA_MISMATCH_REPAIR_2"/>
    <property type="match status" value="1"/>
</dbReference>
<dbReference type="InterPro" id="IPR045076">
    <property type="entry name" value="MutS"/>
</dbReference>
<dbReference type="NCBIfam" id="NF003810">
    <property type="entry name" value="PRK05399.1"/>
    <property type="match status" value="1"/>
</dbReference>
<dbReference type="OrthoDB" id="10252754at2759"/>
<feature type="compositionally biased region" description="Basic residues" evidence="8">
    <location>
        <begin position="161"/>
        <end position="171"/>
    </location>
</feature>
<keyword evidence="2 6" id="KW-0547">Nucleotide-binding</keyword>
<dbReference type="FunFam" id="1.10.1420.10:FF:000005">
    <property type="entry name" value="DNA mismatch repair protein"/>
    <property type="match status" value="1"/>
</dbReference>
<dbReference type="Pfam" id="PF05190">
    <property type="entry name" value="MutS_IV"/>
    <property type="match status" value="1"/>
</dbReference>
<dbReference type="InterPro" id="IPR007696">
    <property type="entry name" value="DNA_mismatch_repair_MutS_core"/>
</dbReference>
<dbReference type="Pfam" id="PF00488">
    <property type="entry name" value="MutS_V"/>
    <property type="match status" value="1"/>
</dbReference>
<evidence type="ECO:0000256" key="8">
    <source>
        <dbReference type="SAM" id="MobiDB-lite"/>
    </source>
</evidence>
<dbReference type="SUPFAM" id="SSF52540">
    <property type="entry name" value="P-loop containing nucleoside triphosphate hydrolases"/>
    <property type="match status" value="1"/>
</dbReference>
<feature type="compositionally biased region" description="Low complexity" evidence="8">
    <location>
        <begin position="283"/>
        <end position="298"/>
    </location>
</feature>
<dbReference type="PIRSF" id="PIRSF037677">
    <property type="entry name" value="DNA_mis_repair_Msh6"/>
    <property type="match status" value="1"/>
</dbReference>
<dbReference type="InterPro" id="IPR027417">
    <property type="entry name" value="P-loop_NTPase"/>
</dbReference>
<dbReference type="Proteomes" id="UP000807716">
    <property type="component" value="Unassembled WGS sequence"/>
</dbReference>
<keyword evidence="11" id="KW-1185">Reference proteome</keyword>
<dbReference type="Pfam" id="PF05192">
    <property type="entry name" value="MutS_III"/>
    <property type="match status" value="1"/>
</dbReference>
<dbReference type="Gene3D" id="3.40.1170.10">
    <property type="entry name" value="DNA repair protein MutS, domain I"/>
    <property type="match status" value="1"/>
</dbReference>
<dbReference type="CDD" id="cd03286">
    <property type="entry name" value="ABC_MSH6_euk"/>
    <property type="match status" value="1"/>
</dbReference>
<dbReference type="FunFam" id="3.40.1170.10:FF:000002">
    <property type="entry name" value="DNA mismatch repair protein"/>
    <property type="match status" value="1"/>
</dbReference>
<dbReference type="Gene3D" id="3.30.420.110">
    <property type="entry name" value="MutS, connector domain"/>
    <property type="match status" value="1"/>
</dbReference>
<evidence type="ECO:0000313" key="11">
    <source>
        <dbReference type="Proteomes" id="UP000807716"/>
    </source>
</evidence>
<name>A0A9P6Q3I4_9FUNG</name>
<dbReference type="InterPro" id="IPR036678">
    <property type="entry name" value="MutS_con_dom_sf"/>
</dbReference>
<organism evidence="10 11">
    <name type="scientific">Actinomortierella ambigua</name>
    <dbReference type="NCBI Taxonomy" id="1343610"/>
    <lineage>
        <taxon>Eukaryota</taxon>
        <taxon>Fungi</taxon>
        <taxon>Fungi incertae sedis</taxon>
        <taxon>Mucoromycota</taxon>
        <taxon>Mortierellomycotina</taxon>
        <taxon>Mortierellomycetes</taxon>
        <taxon>Mortierellales</taxon>
        <taxon>Mortierellaceae</taxon>
        <taxon>Actinomortierella</taxon>
    </lineage>
</organism>
<keyword evidence="3 6" id="KW-0227">DNA damage</keyword>
<dbReference type="GO" id="GO:0006298">
    <property type="term" value="P:mismatch repair"/>
    <property type="evidence" value="ECO:0007669"/>
    <property type="project" value="InterPro"/>
</dbReference>
<proteinExistence type="inferred from homology"/>
<dbReference type="SUPFAM" id="SSF53150">
    <property type="entry name" value="DNA repair protein MutS, domain II"/>
    <property type="match status" value="1"/>
</dbReference>
<keyword evidence="4 6" id="KW-0067">ATP-binding</keyword>
<dbReference type="Pfam" id="PF01624">
    <property type="entry name" value="MutS_I"/>
    <property type="match status" value="1"/>
</dbReference>
<evidence type="ECO:0000256" key="2">
    <source>
        <dbReference type="ARBA" id="ARBA00022741"/>
    </source>
</evidence>
<dbReference type="Pfam" id="PF05188">
    <property type="entry name" value="MutS_II"/>
    <property type="match status" value="1"/>
</dbReference>
<dbReference type="InterPro" id="IPR016151">
    <property type="entry name" value="DNA_mismatch_repair_MutS_N"/>
</dbReference>
<sequence>MTSPDEKRPTKSPARPKPGAGTASPMTQKSLFSFFKPVNTLPPAPVVAGSSRPPITPTTPQKPNSSFEPLFSTDEAVRPRTPPPPLSKLTKRKTMDLDDDDDSLLPPELHDHESRSVKKFAAAVSNLSLSTPVKQPRFEPLNAIDADDDDEEEDNSPFGGRRPRRGVRRVKYQFSDDDDEEADTGSKGKSVSKKGTKASHGKHGMEGSDDDGSEYEAPAGAAEEEDDFNMEIDPDDLDERSLMEEEDAEEIVQPATPTKKKAPQTVAAKPGPSKTVASIFQNRSPATPQSAAASPRSTLTLKDDKKRERAAKFEEKNTDRYSWLLNVCDSNRNPIGSADYDPRTLYIPKLAWTKFTEFERQFWEIKSQHFDTVVFFKKGKFYELYENDADIGHQQFDLKLTDRTNMRMVGVPESSFDYWSAQFIAKGFKVARVDQMETALGKAMRERGCGKPAQKVIRRELHSILTAGTLTDSGLLTSDMATYCMTIKESFQQGAEHLPARFGIAFVDTSTAEFSLATFKDDMDRTKFETLVTQIKPRELVVEKGGLSQRSIRILKNSLGPSTIWNHLHHGSEFWDELQTKDELRVRGYFNRSDSNSNDTDNSTEQSSSSTASTLDHWPAALRRMENNDLVMCAMGGLIWYLRSLKLDDELLSFQNFSIYDPIRQASTLILDGQTLSNLEVFQNSIDGGEQGTLFHLLNRCVTPFGKRLFRRWLCHPLRSRQAIMARLDAVEDLMRVPGFLELFEERCTRLPDLERIISRIHAGSCKMAEFLTILSTFHRLVETMRKLTSYNDQFQSGKIPSIMAEFPDLTAYLEYFDAAFDHTVAAEEGQVTPHPGFAEDYDANNAELQAIEAEFAAHLAENKVKLKTTKIAYKDIGKEVYQLEVSNKVTVPRDWKKMSGTNALNRYYNPTLTRLVARLMEARETKSLIVKQLQGRLYAQFDKHYKDWLKAAKIVAELDCLGSLCKSSLALGSPSCKPEFVESEKAVVELRALRHPCVVPGIAADFIPNDTVLGGQEANLILLTGPNMGGKSTLLRQTCVAIIMAQLGCYVPAESCRLTPMDRIFTRIGANDNILAGQSTFMVELSETSKILAEATEHSMVILDELGRGTSTFDGYAIAYSVLHELSVRTGCLGLFSTHYGLLTDEFRRDPNVALKHMACQVDQEHREVTFLYKLVEGVSEKSYGMNVAHMAGVPKSIIERAEAKAHAFEVKQEKKRASELASRRGDKDVGLGTIMDLAYLLQLATKAATSHGGRMPGVSDASLAMAVDGVEEHPEDNQSSALVTRKHRPLTREQQTRIVQRIMAGMSAI</sequence>
<dbReference type="InterPro" id="IPR000432">
    <property type="entry name" value="DNA_mismatch_repair_MutS_C"/>
</dbReference>
<keyword evidence="5 6" id="KW-0238">DNA-binding</keyword>
<dbReference type="InterPro" id="IPR007861">
    <property type="entry name" value="DNA_mismatch_repair_MutS_clamp"/>
</dbReference>
<dbReference type="InterPro" id="IPR007860">
    <property type="entry name" value="DNA_mmatch_repair_MutS_con_dom"/>
</dbReference>
<dbReference type="PANTHER" id="PTHR11361">
    <property type="entry name" value="DNA MISMATCH REPAIR PROTEIN MUTS FAMILY MEMBER"/>
    <property type="match status" value="1"/>
</dbReference>
<dbReference type="InterPro" id="IPR007695">
    <property type="entry name" value="DNA_mismatch_repair_MutS-lik_N"/>
</dbReference>
<feature type="region of interest" description="Disordered" evidence="8">
    <location>
        <begin position="42"/>
        <end position="306"/>
    </location>
</feature>
<evidence type="ECO:0000256" key="5">
    <source>
        <dbReference type="ARBA" id="ARBA00023125"/>
    </source>
</evidence>
<evidence type="ECO:0000313" key="10">
    <source>
        <dbReference type="EMBL" id="KAG0259862.1"/>
    </source>
</evidence>
<dbReference type="SMART" id="SM00534">
    <property type="entry name" value="MUTSac"/>
    <property type="match status" value="1"/>
</dbReference>
<comment type="caution">
    <text evidence="10">The sequence shown here is derived from an EMBL/GenBank/DDBJ whole genome shotgun (WGS) entry which is preliminary data.</text>
</comment>
<dbReference type="Gene3D" id="3.40.50.300">
    <property type="entry name" value="P-loop containing nucleotide triphosphate hydrolases"/>
    <property type="match status" value="1"/>
</dbReference>
<dbReference type="InterPro" id="IPR036187">
    <property type="entry name" value="DNA_mismatch_repair_MutS_sf"/>
</dbReference>
<feature type="region of interest" description="Disordered" evidence="8">
    <location>
        <begin position="590"/>
        <end position="612"/>
    </location>
</feature>
<accession>A0A9P6Q3I4</accession>
<feature type="compositionally biased region" description="Acidic residues" evidence="8">
    <location>
        <begin position="145"/>
        <end position="155"/>
    </location>
</feature>
<dbReference type="InterPro" id="IPR017261">
    <property type="entry name" value="DNA_mismatch_repair_MutS/MSH"/>
</dbReference>
<reference evidence="10" key="1">
    <citation type="journal article" date="2020" name="Fungal Divers.">
        <title>Resolving the Mortierellaceae phylogeny through synthesis of multi-gene phylogenetics and phylogenomics.</title>
        <authorList>
            <person name="Vandepol N."/>
            <person name="Liber J."/>
            <person name="Desiro A."/>
            <person name="Na H."/>
            <person name="Kennedy M."/>
            <person name="Barry K."/>
            <person name="Grigoriev I.V."/>
            <person name="Miller A.N."/>
            <person name="O'Donnell K."/>
            <person name="Stajich J.E."/>
            <person name="Bonito G."/>
        </authorList>
    </citation>
    <scope>NUCLEOTIDE SEQUENCE</scope>
    <source>
        <strain evidence="10">BC1065</strain>
    </source>
</reference>
<protein>
    <recommendedName>
        <fullName evidence="6">DNA mismatch repair protein</fullName>
    </recommendedName>
</protein>
<evidence type="ECO:0000256" key="6">
    <source>
        <dbReference type="PIRNR" id="PIRNR037677"/>
    </source>
</evidence>
<evidence type="ECO:0000256" key="7">
    <source>
        <dbReference type="RuleBase" id="RU003756"/>
    </source>
</evidence>
<dbReference type="EMBL" id="JAAAJB010000268">
    <property type="protein sequence ID" value="KAG0259862.1"/>
    <property type="molecule type" value="Genomic_DNA"/>
</dbReference>
<feature type="compositionally biased region" description="Basic residues" evidence="8">
    <location>
        <begin position="190"/>
        <end position="202"/>
    </location>
</feature>
<evidence type="ECO:0000256" key="4">
    <source>
        <dbReference type="ARBA" id="ARBA00022840"/>
    </source>
</evidence>
<dbReference type="Gene3D" id="1.10.1420.10">
    <property type="match status" value="2"/>
</dbReference>
<comment type="function">
    <text evidence="6 7">Component of the post-replicative DNA mismatch repair system (MMR).</text>
</comment>
<evidence type="ECO:0000259" key="9">
    <source>
        <dbReference type="PROSITE" id="PS00486"/>
    </source>
</evidence>
<dbReference type="SUPFAM" id="SSF48334">
    <property type="entry name" value="DNA repair protein MutS, domain III"/>
    <property type="match status" value="1"/>
</dbReference>
<evidence type="ECO:0000256" key="1">
    <source>
        <dbReference type="ARBA" id="ARBA00006271"/>
    </source>
</evidence>
<dbReference type="GO" id="GO:0030983">
    <property type="term" value="F:mismatched DNA binding"/>
    <property type="evidence" value="ECO:0007669"/>
    <property type="project" value="UniProtKB-UniRule"/>
</dbReference>
<keyword evidence="6 7" id="KW-0234">DNA repair</keyword>
<dbReference type="SUPFAM" id="SSF55271">
    <property type="entry name" value="DNA repair protein MutS, domain I"/>
    <property type="match status" value="1"/>
</dbReference>
<feature type="domain" description="DNA mismatch repair proteins mutS family" evidence="9">
    <location>
        <begin position="1100"/>
        <end position="1116"/>
    </location>
</feature>
<feature type="compositionally biased region" description="Low complexity" evidence="8">
    <location>
        <begin position="591"/>
        <end position="612"/>
    </location>
</feature>
<dbReference type="GO" id="GO:0140664">
    <property type="term" value="F:ATP-dependent DNA damage sensor activity"/>
    <property type="evidence" value="ECO:0007669"/>
    <property type="project" value="InterPro"/>
</dbReference>
<feature type="compositionally biased region" description="Polar residues" evidence="8">
    <location>
        <begin position="58"/>
        <end position="67"/>
    </location>
</feature>
<comment type="similarity">
    <text evidence="1 6 7">Belongs to the DNA mismatch repair MutS family.</text>
</comment>
<dbReference type="SMART" id="SM00533">
    <property type="entry name" value="MUTSd"/>
    <property type="match status" value="1"/>
</dbReference>
<gene>
    <name evidence="10" type="primary">MSH6</name>
    <name evidence="10" type="ORF">DFQ27_003831</name>
</gene>